<evidence type="ECO:0000256" key="1">
    <source>
        <dbReference type="ARBA" id="ARBA00004924"/>
    </source>
</evidence>
<dbReference type="GO" id="GO:0016877">
    <property type="term" value="F:ligase activity, forming carbon-sulfur bonds"/>
    <property type="evidence" value="ECO:0007669"/>
    <property type="project" value="UniProtKB-ARBA"/>
</dbReference>
<accession>A0A0A7S4E2</accession>
<evidence type="ECO:0000313" key="6">
    <source>
        <dbReference type="Proteomes" id="UP000030901"/>
    </source>
</evidence>
<protein>
    <submittedName>
        <fullName evidence="5">Peptide arylation enzyme</fullName>
    </submittedName>
</protein>
<gene>
    <name evidence="5" type="ORF">FPB0191_01903</name>
</gene>
<dbReference type="InterPro" id="IPR045851">
    <property type="entry name" value="AMP-bd_C_sf"/>
</dbReference>
<dbReference type="FunFam" id="2.30.38.10:FF:000003">
    <property type="entry name" value="Vibriobactin-specific 2,3-dihydroxybenzoate-AMP ligase"/>
    <property type="match status" value="1"/>
</dbReference>
<keyword evidence="6" id="KW-1185">Reference proteome</keyword>
<reference evidence="5 6" key="1">
    <citation type="journal article" date="2014" name="Appl. Environ. Microbiol.">
        <title>Gut symbionts from distinct hosts exhibit genotoxic activity via divergent colibactin biosynthetic pathways.</title>
        <authorList>
            <person name="Engel P."/>
            <person name="Vizcaino M.I."/>
            <person name="Crawford J.M."/>
        </authorList>
    </citation>
    <scope>NUCLEOTIDE SEQUENCE [LARGE SCALE GENOMIC DNA]</scope>
    <source>
        <strain evidence="5 6">PEB0191</strain>
    </source>
</reference>
<feature type="domain" description="AMP-binding enzyme C-terminal" evidence="4">
    <location>
        <begin position="113"/>
        <end position="187"/>
    </location>
</feature>
<dbReference type="InterPro" id="IPR025110">
    <property type="entry name" value="AMP-bd_C"/>
</dbReference>
<dbReference type="KEGG" id="fpp:FPB0191_01903"/>
<proteinExistence type="predicted"/>
<dbReference type="Pfam" id="PF13193">
    <property type="entry name" value="AMP-binding_C"/>
    <property type="match status" value="1"/>
</dbReference>
<dbReference type="STRING" id="1267021.FPB0191_01903"/>
<comment type="pathway">
    <text evidence="1">Siderophore biosynthesis.</text>
</comment>
<evidence type="ECO:0000256" key="2">
    <source>
        <dbReference type="ARBA" id="ARBA00022598"/>
    </source>
</evidence>
<dbReference type="Gene3D" id="3.30.300.30">
    <property type="match status" value="1"/>
</dbReference>
<feature type="domain" description="AMP-dependent synthetase/ligase" evidence="3">
    <location>
        <begin position="1"/>
        <end position="62"/>
    </location>
</feature>
<name>A0A0A7S4E2_FRIPE</name>
<dbReference type="EMBL" id="CP009056">
    <property type="protein sequence ID" value="AJA45717.1"/>
    <property type="molecule type" value="Genomic_DNA"/>
</dbReference>
<dbReference type="Pfam" id="PF00501">
    <property type="entry name" value="AMP-binding"/>
    <property type="match status" value="1"/>
</dbReference>
<evidence type="ECO:0000259" key="4">
    <source>
        <dbReference type="Pfam" id="PF13193"/>
    </source>
</evidence>
<sequence>MAEGLVCLTSLDDTDEVIYQSQGYPLSIHDEIKIVDPQGQNVAMGEIGELLVRGPYTIRQYYQAPEHTLHSFTEDGYYCSGDLVRLTPQGYLVVEGRIKEQINRAGEKIATAEIEDILCKVPHVHDAALLALPDDILGEQSCAMLIADQRLTLAELHQHFKLQGIARYKWPDRVEYIAQFPLTKIGKVDKQQLVRMVLCDRDTNDKV</sequence>
<dbReference type="Proteomes" id="UP000030901">
    <property type="component" value="Chromosome"/>
</dbReference>
<dbReference type="Gene3D" id="3.40.50.12780">
    <property type="entry name" value="N-terminal domain of ligase-like"/>
    <property type="match status" value="1"/>
</dbReference>
<evidence type="ECO:0000313" key="5">
    <source>
        <dbReference type="EMBL" id="AJA45717.1"/>
    </source>
</evidence>
<dbReference type="InterPro" id="IPR042099">
    <property type="entry name" value="ANL_N_sf"/>
</dbReference>
<evidence type="ECO:0000259" key="3">
    <source>
        <dbReference type="Pfam" id="PF00501"/>
    </source>
</evidence>
<dbReference type="AlphaFoldDB" id="A0A0A7S4E2"/>
<dbReference type="HOGENOM" id="CLU_000022_17_4_6"/>
<dbReference type="SUPFAM" id="SSF56801">
    <property type="entry name" value="Acetyl-CoA synthetase-like"/>
    <property type="match status" value="1"/>
</dbReference>
<dbReference type="InterPro" id="IPR000873">
    <property type="entry name" value="AMP-dep_synth/lig_dom"/>
</dbReference>
<dbReference type="InterPro" id="IPR050237">
    <property type="entry name" value="ATP-dep_AMP-bd_enzyme"/>
</dbReference>
<keyword evidence="2" id="KW-0436">Ligase</keyword>
<dbReference type="PANTHER" id="PTHR43767:SF10">
    <property type="entry name" value="SURFACTIN SYNTHASE SUBUNIT 1"/>
    <property type="match status" value="1"/>
</dbReference>
<organism evidence="5 6">
    <name type="scientific">Frischella perrara</name>
    <dbReference type="NCBI Taxonomy" id="1267021"/>
    <lineage>
        <taxon>Bacteria</taxon>
        <taxon>Pseudomonadati</taxon>
        <taxon>Pseudomonadota</taxon>
        <taxon>Gammaproteobacteria</taxon>
        <taxon>Orbales</taxon>
        <taxon>Orbaceae</taxon>
        <taxon>Frischella</taxon>
    </lineage>
</organism>
<dbReference type="PANTHER" id="PTHR43767">
    <property type="entry name" value="LONG-CHAIN-FATTY-ACID--COA LIGASE"/>
    <property type="match status" value="1"/>
</dbReference>